<dbReference type="EMBL" id="FUYH01000023">
    <property type="protein sequence ID" value="SKA96948.1"/>
    <property type="molecule type" value="Genomic_DNA"/>
</dbReference>
<dbReference type="STRING" id="1147123.SAMN05443428_12319"/>
<feature type="transmembrane region" description="Helical" evidence="1">
    <location>
        <begin position="38"/>
        <end position="56"/>
    </location>
</feature>
<evidence type="ECO:0000256" key="1">
    <source>
        <dbReference type="SAM" id="Phobius"/>
    </source>
</evidence>
<organism evidence="2 3">
    <name type="scientific">Caloramator quimbayensis</name>
    <dbReference type="NCBI Taxonomy" id="1147123"/>
    <lineage>
        <taxon>Bacteria</taxon>
        <taxon>Bacillati</taxon>
        <taxon>Bacillota</taxon>
        <taxon>Clostridia</taxon>
        <taxon>Eubacteriales</taxon>
        <taxon>Clostridiaceae</taxon>
        <taxon>Caloramator</taxon>
    </lineage>
</organism>
<protein>
    <submittedName>
        <fullName evidence="2">Uncharacterized protein</fullName>
    </submittedName>
</protein>
<keyword evidence="3" id="KW-1185">Reference proteome</keyword>
<accession>A0A1T4Y614</accession>
<name>A0A1T4Y614_9CLOT</name>
<keyword evidence="1" id="KW-1133">Transmembrane helix</keyword>
<dbReference type="AlphaFoldDB" id="A0A1T4Y614"/>
<dbReference type="GeneID" id="35804167"/>
<sequence>MKKVLLMNVFPAFVGYSIFAILLATFSKIPSVGQQILNIWYIPFSIFTMYVFFIIWKDYRLIKAK</sequence>
<evidence type="ECO:0000313" key="3">
    <source>
        <dbReference type="Proteomes" id="UP000190105"/>
    </source>
</evidence>
<proteinExistence type="predicted"/>
<keyword evidence="1" id="KW-0472">Membrane</keyword>
<dbReference type="Proteomes" id="UP000190105">
    <property type="component" value="Unassembled WGS sequence"/>
</dbReference>
<feature type="transmembrane region" description="Helical" evidence="1">
    <location>
        <begin position="5"/>
        <end position="26"/>
    </location>
</feature>
<gene>
    <name evidence="2" type="ORF">SAMN05443428_12319</name>
</gene>
<dbReference type="RefSeq" id="WP_020458087.1">
    <property type="nucleotide sequence ID" value="NZ_FUYH01000023.1"/>
</dbReference>
<keyword evidence="1" id="KW-0812">Transmembrane</keyword>
<dbReference type="OrthoDB" id="9869209at2"/>
<evidence type="ECO:0000313" key="2">
    <source>
        <dbReference type="EMBL" id="SKA96948.1"/>
    </source>
</evidence>
<reference evidence="3" key="1">
    <citation type="submission" date="2017-02" db="EMBL/GenBank/DDBJ databases">
        <authorList>
            <person name="Varghese N."/>
            <person name="Submissions S."/>
        </authorList>
    </citation>
    <scope>NUCLEOTIDE SEQUENCE [LARGE SCALE GENOMIC DNA]</scope>
    <source>
        <strain evidence="3">USBA 833</strain>
    </source>
</reference>